<sequence length="196" mass="23151">MMTEQLDYFWKGTVVRLRATQKSDWEDWRREQQDSDAVRLMEWGIELPKSEASERAMSDEYDDFKSSYRRMFAIETHDNVLVGLINLSGMDQKNGTFGISFCINKQFRKNGYGLDAARIALRYAFHELRLQKCNSGCVSINEASRALHRKLGFREEGLRRRSIYMNGQYYDDLLLGLLREEFDEAEERRFANDQEK</sequence>
<accession>A0ABX7L4B5</accession>
<dbReference type="InterPro" id="IPR016181">
    <property type="entry name" value="Acyl_CoA_acyltransferase"/>
</dbReference>
<dbReference type="SUPFAM" id="SSF55729">
    <property type="entry name" value="Acyl-CoA N-acyltransferases (Nat)"/>
    <property type="match status" value="1"/>
</dbReference>
<reference evidence="2 3" key="1">
    <citation type="submission" date="2021-02" db="EMBL/GenBank/DDBJ databases">
        <title>Paenibacillus tianjinensis sp. nov.</title>
        <authorList>
            <person name="Liu H."/>
        </authorList>
    </citation>
    <scope>NUCLEOTIDE SEQUENCE [LARGE SCALE GENOMIC DNA]</scope>
    <source>
        <strain evidence="2 3">TB2019</strain>
    </source>
</reference>
<proteinExistence type="predicted"/>
<dbReference type="Proteomes" id="UP000663452">
    <property type="component" value="Chromosome"/>
</dbReference>
<name>A0ABX7L4B5_9BACL</name>
<dbReference type="PROSITE" id="PS51186">
    <property type="entry name" value="GNAT"/>
    <property type="match status" value="1"/>
</dbReference>
<evidence type="ECO:0000259" key="1">
    <source>
        <dbReference type="PROSITE" id="PS51186"/>
    </source>
</evidence>
<dbReference type="PANTHER" id="PTHR43441:SF11">
    <property type="entry name" value="RIBOSOMAL-PROTEIN-SERINE ACETYLTRANSFERASE"/>
    <property type="match status" value="1"/>
</dbReference>
<dbReference type="Gene3D" id="3.40.630.30">
    <property type="match status" value="1"/>
</dbReference>
<dbReference type="EMBL" id="CP070969">
    <property type="protein sequence ID" value="QSF42608.1"/>
    <property type="molecule type" value="Genomic_DNA"/>
</dbReference>
<dbReference type="RefSeq" id="WP_206100299.1">
    <property type="nucleotide sequence ID" value="NZ_CP070969.1"/>
</dbReference>
<keyword evidence="3" id="KW-1185">Reference proteome</keyword>
<dbReference type="InterPro" id="IPR051908">
    <property type="entry name" value="Ribosomal_N-acetyltransferase"/>
</dbReference>
<gene>
    <name evidence="2" type="ORF">JRJ22_14895</name>
</gene>
<protein>
    <submittedName>
        <fullName evidence="2">GNAT family N-acetyltransferase</fullName>
    </submittedName>
</protein>
<dbReference type="InterPro" id="IPR000182">
    <property type="entry name" value="GNAT_dom"/>
</dbReference>
<organism evidence="2 3">
    <name type="scientific">Paenibacillus tianjinensis</name>
    <dbReference type="NCBI Taxonomy" id="2810347"/>
    <lineage>
        <taxon>Bacteria</taxon>
        <taxon>Bacillati</taxon>
        <taxon>Bacillota</taxon>
        <taxon>Bacilli</taxon>
        <taxon>Bacillales</taxon>
        <taxon>Paenibacillaceae</taxon>
        <taxon>Paenibacillus</taxon>
    </lineage>
</organism>
<evidence type="ECO:0000313" key="3">
    <source>
        <dbReference type="Proteomes" id="UP000663452"/>
    </source>
</evidence>
<dbReference type="Pfam" id="PF13302">
    <property type="entry name" value="Acetyltransf_3"/>
    <property type="match status" value="1"/>
</dbReference>
<feature type="domain" description="N-acetyltransferase" evidence="1">
    <location>
        <begin position="15"/>
        <end position="176"/>
    </location>
</feature>
<evidence type="ECO:0000313" key="2">
    <source>
        <dbReference type="EMBL" id="QSF42608.1"/>
    </source>
</evidence>
<dbReference type="PANTHER" id="PTHR43441">
    <property type="entry name" value="RIBOSOMAL-PROTEIN-SERINE ACETYLTRANSFERASE"/>
    <property type="match status" value="1"/>
</dbReference>